<dbReference type="EMBL" id="SMCO01000010">
    <property type="protein sequence ID" value="TCV85121.1"/>
    <property type="molecule type" value="Genomic_DNA"/>
</dbReference>
<evidence type="ECO:0000313" key="2">
    <source>
        <dbReference type="Proteomes" id="UP000295367"/>
    </source>
</evidence>
<reference evidence="1 2" key="1">
    <citation type="submission" date="2019-03" db="EMBL/GenBank/DDBJ databases">
        <title>Genomic Encyclopedia of Type Strains, Phase IV (KMG-IV): sequencing the most valuable type-strain genomes for metagenomic binning, comparative biology and taxonomic classification.</title>
        <authorList>
            <person name="Goeker M."/>
        </authorList>
    </citation>
    <scope>NUCLEOTIDE SEQUENCE [LARGE SCALE GENOMIC DNA]</scope>
    <source>
        <strain evidence="1 2">DSM 100309</strain>
    </source>
</reference>
<organism evidence="1 2">
    <name type="scientific">Sulfurirhabdus autotrophica</name>
    <dbReference type="NCBI Taxonomy" id="1706046"/>
    <lineage>
        <taxon>Bacteria</taxon>
        <taxon>Pseudomonadati</taxon>
        <taxon>Pseudomonadota</taxon>
        <taxon>Betaproteobacteria</taxon>
        <taxon>Nitrosomonadales</taxon>
        <taxon>Sulfuricellaceae</taxon>
        <taxon>Sulfurirhabdus</taxon>
    </lineage>
</organism>
<accession>A0A4R3Y1H2</accession>
<gene>
    <name evidence="1" type="ORF">EDC63_11010</name>
</gene>
<dbReference type="InterPro" id="IPR022472">
    <property type="entry name" value="VPLPA-CTERM"/>
</dbReference>
<proteinExistence type="predicted"/>
<dbReference type="NCBIfam" id="TIGR03370">
    <property type="entry name" value="VPLPA-CTERM"/>
    <property type="match status" value="1"/>
</dbReference>
<dbReference type="AlphaFoldDB" id="A0A4R3Y1H2"/>
<keyword evidence="2" id="KW-1185">Reference proteome</keyword>
<sequence length="165" mass="17113">MANAMKFVPTTTTVITFDNLADSSVTTYVLATWTGSQDTSAGNTFIRANHGRLAAIEVDFSAPVVFEGADYNSWGGAQSGYAFDLYLGGNLVAHGPLDPNTCCSLSWLSSGYSGLVDHIAFNGSSDGAVIDNLTYTVSAVPVPAAAWLLGSGLLGLVGIARRKVA</sequence>
<dbReference type="Proteomes" id="UP000295367">
    <property type="component" value="Unassembled WGS sequence"/>
</dbReference>
<name>A0A4R3Y1H2_9PROT</name>
<comment type="caution">
    <text evidence="1">The sequence shown here is derived from an EMBL/GenBank/DDBJ whole genome shotgun (WGS) entry which is preliminary data.</text>
</comment>
<evidence type="ECO:0000313" key="1">
    <source>
        <dbReference type="EMBL" id="TCV85121.1"/>
    </source>
</evidence>
<protein>
    <submittedName>
        <fullName evidence="1">Putative secreted protein</fullName>
    </submittedName>
</protein>